<dbReference type="PANTHER" id="PTHR48090:SF7">
    <property type="entry name" value="RFBJ PROTEIN"/>
    <property type="match status" value="1"/>
</dbReference>
<dbReference type="InterPro" id="IPR029044">
    <property type="entry name" value="Nucleotide-diphossugar_trans"/>
</dbReference>
<feature type="domain" description="Glycosyltransferase 2-like" evidence="1">
    <location>
        <begin position="18"/>
        <end position="176"/>
    </location>
</feature>
<gene>
    <name evidence="2" type="ORF">S03H2_29048</name>
</gene>
<dbReference type="Pfam" id="PF00535">
    <property type="entry name" value="Glycos_transf_2"/>
    <property type="match status" value="1"/>
</dbReference>
<comment type="caution">
    <text evidence="2">The sequence shown here is derived from an EMBL/GenBank/DDBJ whole genome shotgun (WGS) entry which is preliminary data.</text>
</comment>
<accession>X1GS35</accession>
<organism evidence="2">
    <name type="scientific">marine sediment metagenome</name>
    <dbReference type="NCBI Taxonomy" id="412755"/>
    <lineage>
        <taxon>unclassified sequences</taxon>
        <taxon>metagenomes</taxon>
        <taxon>ecological metagenomes</taxon>
    </lineage>
</organism>
<reference evidence="2" key="1">
    <citation type="journal article" date="2014" name="Front. Microbiol.">
        <title>High frequency of phylogenetically diverse reductive dehalogenase-homologous genes in deep subseafloor sedimentary metagenomes.</title>
        <authorList>
            <person name="Kawai M."/>
            <person name="Futagami T."/>
            <person name="Toyoda A."/>
            <person name="Takaki Y."/>
            <person name="Nishi S."/>
            <person name="Hori S."/>
            <person name="Arai W."/>
            <person name="Tsubouchi T."/>
            <person name="Morono Y."/>
            <person name="Uchiyama I."/>
            <person name="Ito T."/>
            <person name="Fujiyama A."/>
            <person name="Inagaki F."/>
            <person name="Takami H."/>
        </authorList>
    </citation>
    <scope>NUCLEOTIDE SEQUENCE</scope>
    <source>
        <strain evidence="2">Expedition CK06-06</strain>
    </source>
</reference>
<dbReference type="InterPro" id="IPR001173">
    <property type="entry name" value="Glyco_trans_2-like"/>
</dbReference>
<dbReference type="CDD" id="cd04179">
    <property type="entry name" value="DPM_DPG-synthase_like"/>
    <property type="match status" value="1"/>
</dbReference>
<dbReference type="SUPFAM" id="SSF53448">
    <property type="entry name" value="Nucleotide-diphospho-sugar transferases"/>
    <property type="match status" value="1"/>
</dbReference>
<sequence>MYTILDQTKIQSNRVLLSIVLPVYNEENTVRRVLSSLPEHDLVEVVVVDDHSTDKSFEEIETLREDLNLNLIRHSKNGSYGKALLTGIANSTGRIILTMDSDGQHRPEDIFNLVEPILTKKADITVGSRYIGTYNYKLPVSTRIGEAVIEKFMIILFRLKIMNNQGGFRAFHKNTLEIFEDIKFEDFAFTTELLLKAALSKFKIKEIPIHLLDR</sequence>
<dbReference type="PANTHER" id="PTHR48090">
    <property type="entry name" value="UNDECAPRENYL-PHOSPHATE 4-DEOXY-4-FORMAMIDO-L-ARABINOSE TRANSFERASE-RELATED"/>
    <property type="match status" value="1"/>
</dbReference>
<name>X1GS35_9ZZZZ</name>
<evidence type="ECO:0000313" key="2">
    <source>
        <dbReference type="EMBL" id="GAH60711.1"/>
    </source>
</evidence>
<protein>
    <recommendedName>
        <fullName evidence="1">Glycosyltransferase 2-like domain-containing protein</fullName>
    </recommendedName>
</protein>
<dbReference type="Gene3D" id="3.90.550.10">
    <property type="entry name" value="Spore Coat Polysaccharide Biosynthesis Protein SpsA, Chain A"/>
    <property type="match status" value="1"/>
</dbReference>
<dbReference type="AlphaFoldDB" id="X1GS35"/>
<dbReference type="InterPro" id="IPR050256">
    <property type="entry name" value="Glycosyltransferase_2"/>
</dbReference>
<proteinExistence type="predicted"/>
<dbReference type="EMBL" id="BARU01017519">
    <property type="protein sequence ID" value="GAH60711.1"/>
    <property type="molecule type" value="Genomic_DNA"/>
</dbReference>
<evidence type="ECO:0000259" key="1">
    <source>
        <dbReference type="Pfam" id="PF00535"/>
    </source>
</evidence>
<feature type="non-terminal residue" evidence="2">
    <location>
        <position position="214"/>
    </location>
</feature>